<keyword evidence="1" id="KW-0472">Membrane</keyword>
<reference evidence="2" key="2">
    <citation type="journal article" date="2015" name="Data Brief">
        <title>Shoot transcriptome of the giant reed, Arundo donax.</title>
        <authorList>
            <person name="Barrero R.A."/>
            <person name="Guerrero F.D."/>
            <person name="Moolhuijzen P."/>
            <person name="Goolsby J.A."/>
            <person name="Tidwell J."/>
            <person name="Bellgard S.E."/>
            <person name="Bellgard M.I."/>
        </authorList>
    </citation>
    <scope>NUCLEOTIDE SEQUENCE</scope>
    <source>
        <tissue evidence="2">Shoot tissue taken approximately 20 cm above the soil surface</tissue>
    </source>
</reference>
<keyword evidence="1" id="KW-1133">Transmembrane helix</keyword>
<dbReference type="InterPro" id="IPR043128">
    <property type="entry name" value="Rev_trsase/Diguanyl_cyclase"/>
</dbReference>
<dbReference type="PANTHER" id="PTHR24559">
    <property type="entry name" value="TRANSPOSON TY3-I GAG-POL POLYPROTEIN"/>
    <property type="match status" value="1"/>
</dbReference>
<dbReference type="InterPro" id="IPR053134">
    <property type="entry name" value="RNA-dir_DNA_polymerase"/>
</dbReference>
<dbReference type="PANTHER" id="PTHR24559:SF452">
    <property type="entry name" value="INTEGRASE CATALYTIC DOMAIN-CONTAINING PROTEIN"/>
    <property type="match status" value="1"/>
</dbReference>
<dbReference type="Gene3D" id="3.10.10.10">
    <property type="entry name" value="HIV Type 1 Reverse Transcriptase, subunit A, domain 1"/>
    <property type="match status" value="1"/>
</dbReference>
<dbReference type="Gene3D" id="3.30.70.270">
    <property type="match status" value="1"/>
</dbReference>
<evidence type="ECO:0000256" key="1">
    <source>
        <dbReference type="SAM" id="Phobius"/>
    </source>
</evidence>
<keyword evidence="1" id="KW-0812">Transmembrane</keyword>
<accession>A0A0A9BNL3</accession>
<proteinExistence type="predicted"/>
<protein>
    <submittedName>
        <fullName evidence="2">Uncharacterized protein</fullName>
    </submittedName>
</protein>
<dbReference type="SUPFAM" id="SSF56672">
    <property type="entry name" value="DNA/RNA polymerases"/>
    <property type="match status" value="1"/>
</dbReference>
<name>A0A0A9BNL3_ARUDO</name>
<reference evidence="2" key="1">
    <citation type="submission" date="2014-09" db="EMBL/GenBank/DDBJ databases">
        <authorList>
            <person name="Magalhaes I.L.F."/>
            <person name="Oliveira U."/>
            <person name="Santos F.R."/>
            <person name="Vidigal T.H.D.A."/>
            <person name="Brescovit A.D."/>
            <person name="Santos A.J."/>
        </authorList>
    </citation>
    <scope>NUCLEOTIDE SEQUENCE</scope>
    <source>
        <tissue evidence="2">Shoot tissue taken approximately 20 cm above the soil surface</tissue>
    </source>
</reference>
<dbReference type="AlphaFoldDB" id="A0A0A9BNL3"/>
<sequence>MHIADIGKTAFRTHHGHYEFLVMLFGLSNALSTFQALMNDVLGSYLRKFVLVFFDNILILAALGLNICSMCVQCWRRCAATILSSSDPSALLGSHHVHILVMW</sequence>
<dbReference type="EMBL" id="GBRH01237033">
    <property type="protein sequence ID" value="JAD60862.1"/>
    <property type="molecule type" value="Transcribed_RNA"/>
</dbReference>
<feature type="transmembrane region" description="Helical" evidence="1">
    <location>
        <begin position="49"/>
        <end position="68"/>
    </location>
</feature>
<feature type="transmembrane region" description="Helical" evidence="1">
    <location>
        <begin position="20"/>
        <end position="37"/>
    </location>
</feature>
<organism evidence="2">
    <name type="scientific">Arundo donax</name>
    <name type="common">Giant reed</name>
    <name type="synonym">Donax arundinaceus</name>
    <dbReference type="NCBI Taxonomy" id="35708"/>
    <lineage>
        <taxon>Eukaryota</taxon>
        <taxon>Viridiplantae</taxon>
        <taxon>Streptophyta</taxon>
        <taxon>Embryophyta</taxon>
        <taxon>Tracheophyta</taxon>
        <taxon>Spermatophyta</taxon>
        <taxon>Magnoliopsida</taxon>
        <taxon>Liliopsida</taxon>
        <taxon>Poales</taxon>
        <taxon>Poaceae</taxon>
        <taxon>PACMAD clade</taxon>
        <taxon>Arundinoideae</taxon>
        <taxon>Arundineae</taxon>
        <taxon>Arundo</taxon>
    </lineage>
</organism>
<evidence type="ECO:0000313" key="2">
    <source>
        <dbReference type="EMBL" id="JAD60862.1"/>
    </source>
</evidence>
<dbReference type="InterPro" id="IPR043502">
    <property type="entry name" value="DNA/RNA_pol_sf"/>
</dbReference>